<protein>
    <recommendedName>
        <fullName evidence="7">Phosphatidylglycerol lysyltransferase C-terminal domain-containing protein</fullName>
    </recommendedName>
</protein>
<sequence>MAKNVKKDLLCTQIGESLADQLERTCACVAGVAGNEQKSCLACVIQIHQAARSNSDVSEGSSSSSTNSEQTVAGPYSCIDTHFPYTTGHPGLVDSEVSPPARPIQYTARGRKRRAKLTVPIFDDPESLQIVEQLARQYGHVSHMGILDRSYIFFLNKARTAALAYKIQNQVAIVSGQPLCPREMFTEVLDEFNRFRKSFGWSVVFMGADDDFAGYACRRRWTTMKFGVERVINPTDNDLLMERTGKRLITQNRQLLSQNKGGTTLGIYIPSRQEDPALEKDLQDLYDTWRTQRNETNTTLQPFITVYNLFDFANLMIFIYSRSPDGAINGLAALRWMGAKQGYHLDPCIAAPGAPKGISDLLAFSAMSLLKQLNVSYLSLGYEPLQTLGEVNGIALPFERIARAVYNHSVQHLPVGGKKAYHDKFRPDPDLESGLYMVFPFGVPGPRQVVAIAHMANIRIRKLAAIQRKSVMQSH</sequence>
<feature type="domain" description="Phosphatidylglycerol lysyltransferase C-terminal" evidence="7">
    <location>
        <begin position="140"/>
        <end position="428"/>
    </location>
</feature>
<dbReference type="GeneID" id="4318925"/>
<dbReference type="PANTHER" id="PTHR34697:SF2">
    <property type="entry name" value="PHOSPHATIDYLGLYCEROL LYSYLTRANSFERASE"/>
    <property type="match status" value="1"/>
</dbReference>
<keyword evidence="5" id="KW-0472">Membrane</keyword>
<gene>
    <name evidence="8" type="ORF">ATEG_07095</name>
</gene>
<dbReference type="GO" id="GO:0005886">
    <property type="term" value="C:plasma membrane"/>
    <property type="evidence" value="ECO:0007669"/>
    <property type="project" value="UniProtKB-SubCell"/>
</dbReference>
<accession>Q0CGU7</accession>
<evidence type="ECO:0000256" key="4">
    <source>
        <dbReference type="ARBA" id="ARBA00022989"/>
    </source>
</evidence>
<evidence type="ECO:0000313" key="8">
    <source>
        <dbReference type="EMBL" id="EAU32479.1"/>
    </source>
</evidence>
<keyword evidence="3" id="KW-0812">Transmembrane</keyword>
<evidence type="ECO:0000256" key="6">
    <source>
        <dbReference type="SAM" id="MobiDB-lite"/>
    </source>
</evidence>
<dbReference type="Pfam" id="PF09924">
    <property type="entry name" value="LPG_synthase_C"/>
    <property type="match status" value="1"/>
</dbReference>
<dbReference type="GO" id="GO:0016755">
    <property type="term" value="F:aminoacyltransferase activity"/>
    <property type="evidence" value="ECO:0007669"/>
    <property type="project" value="TreeGrafter"/>
</dbReference>
<evidence type="ECO:0000256" key="3">
    <source>
        <dbReference type="ARBA" id="ARBA00022692"/>
    </source>
</evidence>
<dbReference type="eggNOG" id="ENOG502S16U">
    <property type="taxonomic scope" value="Eukaryota"/>
</dbReference>
<dbReference type="OrthoDB" id="5421852at2759"/>
<dbReference type="PANTHER" id="PTHR34697">
    <property type="entry name" value="PHOSPHATIDYLGLYCEROL LYSYLTRANSFERASE"/>
    <property type="match status" value="1"/>
</dbReference>
<comment type="subcellular location">
    <subcellularLocation>
        <location evidence="1">Cell membrane</location>
        <topology evidence="1">Multi-pass membrane protein</topology>
    </subcellularLocation>
</comment>
<evidence type="ECO:0000256" key="1">
    <source>
        <dbReference type="ARBA" id="ARBA00004651"/>
    </source>
</evidence>
<dbReference type="VEuPathDB" id="FungiDB:ATEG_07095"/>
<evidence type="ECO:0000259" key="7">
    <source>
        <dbReference type="Pfam" id="PF09924"/>
    </source>
</evidence>
<organism evidence="8 9">
    <name type="scientific">Aspergillus terreus (strain NIH 2624 / FGSC A1156)</name>
    <dbReference type="NCBI Taxonomy" id="341663"/>
    <lineage>
        <taxon>Eukaryota</taxon>
        <taxon>Fungi</taxon>
        <taxon>Dikarya</taxon>
        <taxon>Ascomycota</taxon>
        <taxon>Pezizomycotina</taxon>
        <taxon>Eurotiomycetes</taxon>
        <taxon>Eurotiomycetidae</taxon>
        <taxon>Eurotiales</taxon>
        <taxon>Aspergillaceae</taxon>
        <taxon>Aspergillus</taxon>
        <taxon>Aspergillus subgen. Circumdati</taxon>
    </lineage>
</organism>
<dbReference type="GO" id="GO:0055091">
    <property type="term" value="P:phospholipid homeostasis"/>
    <property type="evidence" value="ECO:0007669"/>
    <property type="project" value="TreeGrafter"/>
</dbReference>
<name>Q0CGU7_ASPTN</name>
<reference evidence="9" key="1">
    <citation type="submission" date="2005-09" db="EMBL/GenBank/DDBJ databases">
        <title>Annotation of the Aspergillus terreus NIH2624 genome.</title>
        <authorList>
            <person name="Birren B.W."/>
            <person name="Lander E.S."/>
            <person name="Galagan J.E."/>
            <person name="Nusbaum C."/>
            <person name="Devon K."/>
            <person name="Henn M."/>
            <person name="Ma L.-J."/>
            <person name="Jaffe D.B."/>
            <person name="Butler J."/>
            <person name="Alvarez P."/>
            <person name="Gnerre S."/>
            <person name="Grabherr M."/>
            <person name="Kleber M."/>
            <person name="Mauceli E.W."/>
            <person name="Brockman W."/>
            <person name="Rounsley S."/>
            <person name="Young S.K."/>
            <person name="LaButti K."/>
            <person name="Pushparaj V."/>
            <person name="DeCaprio D."/>
            <person name="Crawford M."/>
            <person name="Koehrsen M."/>
            <person name="Engels R."/>
            <person name="Montgomery P."/>
            <person name="Pearson M."/>
            <person name="Howarth C."/>
            <person name="Larson L."/>
            <person name="Luoma S."/>
            <person name="White J."/>
            <person name="Alvarado L."/>
            <person name="Kodira C.D."/>
            <person name="Zeng Q."/>
            <person name="Oleary S."/>
            <person name="Yandava C."/>
            <person name="Denning D.W."/>
            <person name="Nierman W.C."/>
            <person name="Milne T."/>
            <person name="Madden K."/>
        </authorList>
    </citation>
    <scope>NUCLEOTIDE SEQUENCE [LARGE SCALE GENOMIC DNA]</scope>
    <source>
        <strain evidence="9">NIH 2624 / FGSC A1156</strain>
    </source>
</reference>
<keyword evidence="4" id="KW-1133">Transmembrane helix</keyword>
<feature type="region of interest" description="Disordered" evidence="6">
    <location>
        <begin position="54"/>
        <end position="73"/>
    </location>
</feature>
<evidence type="ECO:0000256" key="5">
    <source>
        <dbReference type="ARBA" id="ARBA00023136"/>
    </source>
</evidence>
<dbReference type="AlphaFoldDB" id="Q0CGU7"/>
<feature type="compositionally biased region" description="Low complexity" evidence="6">
    <location>
        <begin position="54"/>
        <end position="72"/>
    </location>
</feature>
<evidence type="ECO:0000313" key="9">
    <source>
        <dbReference type="Proteomes" id="UP000007963"/>
    </source>
</evidence>
<dbReference type="HOGENOM" id="CLU_032338_1_1_1"/>
<dbReference type="STRING" id="341663.Q0CGU7"/>
<dbReference type="OMA" id="THTAALC"/>
<dbReference type="Proteomes" id="UP000007963">
    <property type="component" value="Unassembled WGS sequence"/>
</dbReference>
<evidence type="ECO:0000256" key="2">
    <source>
        <dbReference type="ARBA" id="ARBA00022475"/>
    </source>
</evidence>
<dbReference type="EMBL" id="CH476603">
    <property type="protein sequence ID" value="EAU32479.1"/>
    <property type="molecule type" value="Genomic_DNA"/>
</dbReference>
<dbReference type="InterPro" id="IPR024320">
    <property type="entry name" value="LPG_synthase_C"/>
</dbReference>
<dbReference type="RefSeq" id="XP_001209781.1">
    <property type="nucleotide sequence ID" value="XM_001209781.1"/>
</dbReference>
<proteinExistence type="predicted"/>
<dbReference type="InterPro" id="IPR051211">
    <property type="entry name" value="PG_lysyltransferase"/>
</dbReference>
<keyword evidence="2" id="KW-1003">Cell membrane</keyword>